<keyword evidence="2" id="KW-1185">Reference proteome</keyword>
<gene>
    <name evidence="1" type="ORF">FDP41_003142</name>
</gene>
<sequence length="242" mass="27989">MTTWYSLMILKSDIWNCQRAQQAIELYEQRKTKNEAMMVKKLVLSLPSIFLKENKAVLRDMPGYDEREEYKQYIKESMMDVGVVFCGTENNRGSWDDRLIKKLWDHGLYSPYQNFFPSVVFLVNDPLMTVEVYNNWNYKDTTNKIKVGIQLSILFGVDVGVSEDIFAARSKSESQFETNRITELLSDCGISLTGSNHLTLEQIKGIVDESKKGTFSKDDFNRLLKRLNDNQSANAEIFESNI</sequence>
<protein>
    <submittedName>
        <fullName evidence="1">Uncharacterized protein</fullName>
    </submittedName>
</protein>
<dbReference type="VEuPathDB" id="AmoebaDB:NF0030600"/>
<dbReference type="RefSeq" id="XP_044562533.1">
    <property type="nucleotide sequence ID" value="XM_044706414.1"/>
</dbReference>
<reference evidence="1 2" key="1">
    <citation type="journal article" date="2019" name="Sci. Rep.">
        <title>Nanopore sequencing improves the draft genome of the human pathogenic amoeba Naegleria fowleri.</title>
        <authorList>
            <person name="Liechti N."/>
            <person name="Schurch N."/>
            <person name="Bruggmann R."/>
            <person name="Wittwer M."/>
        </authorList>
    </citation>
    <scope>NUCLEOTIDE SEQUENCE [LARGE SCALE GENOMIC DNA]</scope>
    <source>
        <strain evidence="1 2">ATCC 30894</strain>
    </source>
</reference>
<name>A0A6A5BVQ7_NAEFO</name>
<dbReference type="EMBL" id="VFQX01000033">
    <property type="protein sequence ID" value="KAF0977820.1"/>
    <property type="molecule type" value="Genomic_DNA"/>
</dbReference>
<organism evidence="1 2">
    <name type="scientific">Naegleria fowleri</name>
    <name type="common">Brain eating amoeba</name>
    <dbReference type="NCBI Taxonomy" id="5763"/>
    <lineage>
        <taxon>Eukaryota</taxon>
        <taxon>Discoba</taxon>
        <taxon>Heterolobosea</taxon>
        <taxon>Tetramitia</taxon>
        <taxon>Eutetramitia</taxon>
        <taxon>Vahlkampfiidae</taxon>
        <taxon>Naegleria</taxon>
    </lineage>
</organism>
<dbReference type="VEuPathDB" id="AmoebaDB:FDP41_003142"/>
<accession>A0A6A5BVQ7</accession>
<dbReference type="GeneID" id="68110360"/>
<proteinExistence type="predicted"/>
<comment type="caution">
    <text evidence="1">The sequence shown here is derived from an EMBL/GenBank/DDBJ whole genome shotgun (WGS) entry which is preliminary data.</text>
</comment>
<evidence type="ECO:0000313" key="2">
    <source>
        <dbReference type="Proteomes" id="UP000444721"/>
    </source>
</evidence>
<dbReference type="AlphaFoldDB" id="A0A6A5BVQ7"/>
<dbReference type="OrthoDB" id="10498081at2759"/>
<dbReference type="Proteomes" id="UP000444721">
    <property type="component" value="Unassembled WGS sequence"/>
</dbReference>
<dbReference type="VEuPathDB" id="AmoebaDB:NfTy_059210"/>
<evidence type="ECO:0000313" key="1">
    <source>
        <dbReference type="EMBL" id="KAF0977820.1"/>
    </source>
</evidence>